<evidence type="ECO:0000256" key="5">
    <source>
        <dbReference type="PIRNR" id="PIRNR005536"/>
    </source>
</evidence>
<dbReference type="KEGG" id="pmo:Pmob_0825"/>
<evidence type="ECO:0000256" key="4">
    <source>
        <dbReference type="ARBA" id="ARBA00023295"/>
    </source>
</evidence>
<dbReference type="InterPro" id="IPR050985">
    <property type="entry name" value="Alpha-glycosidase_related"/>
</dbReference>
<keyword evidence="3 5" id="KW-0378">Hydrolase</keyword>
<dbReference type="PRINTS" id="PR00743">
    <property type="entry name" value="GLHYDRLASE36"/>
</dbReference>
<dbReference type="Gene3D" id="3.20.20.70">
    <property type="entry name" value="Aldolase class I"/>
    <property type="match status" value="1"/>
</dbReference>
<dbReference type="InterPro" id="IPR013780">
    <property type="entry name" value="Glyco_hydro_b"/>
</dbReference>
<dbReference type="PANTHER" id="PTHR43053:SF3">
    <property type="entry name" value="ALPHA-GALACTOSIDASE C-RELATED"/>
    <property type="match status" value="1"/>
</dbReference>
<dbReference type="Pfam" id="PF02065">
    <property type="entry name" value="Melibiase"/>
    <property type="match status" value="1"/>
</dbReference>
<evidence type="ECO:0000313" key="11">
    <source>
        <dbReference type="Proteomes" id="UP000000789"/>
    </source>
</evidence>
<gene>
    <name evidence="10" type="ordered locus">Pmob_0825</name>
</gene>
<evidence type="ECO:0000256" key="2">
    <source>
        <dbReference type="ARBA" id="ARBA00012755"/>
    </source>
</evidence>
<dbReference type="RefSeq" id="WP_012208652.1">
    <property type="nucleotide sequence ID" value="NC_010003.1"/>
</dbReference>
<name>A9BHE0_PETMO</name>
<organism evidence="10 11">
    <name type="scientific">Petrotoga mobilis (strain DSM 10674 / SJ95)</name>
    <dbReference type="NCBI Taxonomy" id="403833"/>
    <lineage>
        <taxon>Bacteria</taxon>
        <taxon>Thermotogati</taxon>
        <taxon>Thermotogota</taxon>
        <taxon>Thermotogae</taxon>
        <taxon>Petrotogales</taxon>
        <taxon>Petrotogaceae</taxon>
        <taxon>Petrotoga</taxon>
    </lineage>
</organism>
<feature type="domain" description="Glycosyl hydrolase family 36 N-terminal" evidence="9">
    <location>
        <begin position="31"/>
        <end position="255"/>
    </location>
</feature>
<dbReference type="InterPro" id="IPR038417">
    <property type="entry name" value="Alpga-gal_N_sf"/>
</dbReference>
<dbReference type="Proteomes" id="UP000000789">
    <property type="component" value="Chromosome"/>
</dbReference>
<feature type="binding site" evidence="7">
    <location>
        <position position="518"/>
    </location>
    <ligand>
        <name>substrate</name>
    </ligand>
</feature>
<evidence type="ECO:0000256" key="1">
    <source>
        <dbReference type="ARBA" id="ARBA00001255"/>
    </source>
</evidence>
<dbReference type="InterPro" id="IPR031705">
    <property type="entry name" value="Glyco_hydro_36_C"/>
</dbReference>
<dbReference type="PROSITE" id="PS00512">
    <property type="entry name" value="ALPHA_GALACTOSIDASE"/>
    <property type="match status" value="1"/>
</dbReference>
<feature type="active site" description="Proton donor" evidence="6">
    <location>
        <position position="518"/>
    </location>
</feature>
<evidence type="ECO:0000313" key="10">
    <source>
        <dbReference type="EMBL" id="ABX31549.1"/>
    </source>
</evidence>
<proteinExistence type="inferred from homology"/>
<dbReference type="GO" id="GO:0004557">
    <property type="term" value="F:alpha-galactosidase activity"/>
    <property type="evidence" value="ECO:0007669"/>
    <property type="project" value="UniProtKB-UniRule"/>
</dbReference>
<dbReference type="Pfam" id="PF16874">
    <property type="entry name" value="Glyco_hydro_36C"/>
    <property type="match status" value="1"/>
</dbReference>
<dbReference type="Gene3D" id="2.70.98.60">
    <property type="entry name" value="alpha-galactosidase from lactobacil brevis"/>
    <property type="match status" value="1"/>
</dbReference>
<keyword evidence="4 5" id="KW-0326">Glycosidase</keyword>
<keyword evidence="11" id="KW-1185">Reference proteome</keyword>
<dbReference type="Gene3D" id="2.60.40.1180">
    <property type="entry name" value="Golgi alpha-mannosidase II"/>
    <property type="match status" value="1"/>
</dbReference>
<dbReference type="EC" id="3.2.1.22" evidence="2 5"/>
<dbReference type="InterPro" id="IPR031704">
    <property type="entry name" value="Glyco_hydro_36_N"/>
</dbReference>
<dbReference type="HOGENOM" id="CLU_009640_2_2_0"/>
<feature type="active site" description="Nucleophile" evidence="6">
    <location>
        <position position="448"/>
    </location>
</feature>
<evidence type="ECO:0000256" key="7">
    <source>
        <dbReference type="PIRSR" id="PIRSR005536-2"/>
    </source>
</evidence>
<dbReference type="InterPro" id="IPR017853">
    <property type="entry name" value="GH"/>
</dbReference>
<feature type="binding site" evidence="7">
    <location>
        <position position="496"/>
    </location>
    <ligand>
        <name>substrate</name>
    </ligand>
</feature>
<feature type="binding site" evidence="7">
    <location>
        <position position="413"/>
    </location>
    <ligand>
        <name>substrate</name>
    </ligand>
</feature>
<evidence type="ECO:0000259" key="8">
    <source>
        <dbReference type="Pfam" id="PF16874"/>
    </source>
</evidence>
<evidence type="ECO:0000256" key="3">
    <source>
        <dbReference type="ARBA" id="ARBA00022801"/>
    </source>
</evidence>
<dbReference type="GO" id="GO:0016052">
    <property type="term" value="P:carbohydrate catabolic process"/>
    <property type="evidence" value="ECO:0007669"/>
    <property type="project" value="InterPro"/>
</dbReference>
<dbReference type="AlphaFoldDB" id="A9BHE0"/>
<feature type="binding site" evidence="7">
    <location>
        <begin position="336"/>
        <end position="337"/>
    </location>
    <ligand>
        <name>substrate</name>
    </ligand>
</feature>
<feature type="domain" description="Glycosyl hydrolase family 36 C-terminal" evidence="8">
    <location>
        <begin position="617"/>
        <end position="706"/>
    </location>
</feature>
<sequence length="713" mass="84152">MPINFDKETKRWLLETENMGYVFGLDDDQGKIKNLYWGSKLPRVQDYPEVKDLILMDRYTWNDEFSVRGEKNNLEHCLKVEYSDGVRDVVLNYKSFEVSGNDLVIRLSDDHYNLSVNLFYKVIEKYDIIERWVEIENNSNEEIKIEDMKSASLYVENDEKAKLNYLTGMWGSEFHLRREEINEGSKVLESRVGKTSAYLNPFFAIDYSADEDRGKVYFGELAWSGNWKIVVQKRIYERIAIIGGINDWDFSYILEPSEKITTPKFMFGFSDEGFTKASQNIHHYQLDYILPKDKAHKLRKVLYNSWEATTFNVNEENQKILAEKAAKIGVELFVIDDGWFGKRNDDHAGLGDWYVNKEKFPDGLQPLISYVKTLGMDFGIWVEPEMVNPNSELYRKHPDWVISFPNRPKSLQRNQLMLNLAREDVKKFIVDFMDNLLTQNDIDFVKWDMNRHVFESGWMQVEPRKQREIWVKYVWNLYDIWKYLREKHPHVTFENCSSGGGRVDIGLMQYADQVWTSDNTDPFDRLEIQEGFSYAYAPKIMMGWVTDWGGKDTYPLTYRFHSSMMGSLGIGADLNKFSERDFDLARYQVQFYKEIREIVQEGYQFRLSYVTNDRYFAVEYLSKNKDEGVLIYLRNPRRFGLFDRVDVKLKGLENDAVYTVYEGLQGEEKEMIKLSGKALKERGIIIEDSSKDFFETGKVTHFYSRILRLRKSD</sequence>
<dbReference type="Pfam" id="PF16875">
    <property type="entry name" value="Glyco_hydro_36N"/>
    <property type="match status" value="1"/>
</dbReference>
<feature type="binding site" evidence="7">
    <location>
        <begin position="446"/>
        <end position="450"/>
    </location>
    <ligand>
        <name>substrate</name>
    </ligand>
</feature>
<dbReference type="PIRSF" id="PIRSF005536">
    <property type="entry name" value="Agal"/>
    <property type="match status" value="1"/>
</dbReference>
<dbReference type="SUPFAM" id="SSF51445">
    <property type="entry name" value="(Trans)glycosidases"/>
    <property type="match status" value="1"/>
</dbReference>
<dbReference type="InterPro" id="IPR013785">
    <property type="entry name" value="Aldolase_TIM"/>
</dbReference>
<comment type="similarity">
    <text evidence="5">Belongs to the glycosyl hydrolase.</text>
</comment>
<dbReference type="OrthoDB" id="9758822at2"/>
<dbReference type="CDD" id="cd14791">
    <property type="entry name" value="GH36"/>
    <property type="match status" value="1"/>
</dbReference>
<dbReference type="STRING" id="403833.Pmob_0825"/>
<accession>A9BHE0</accession>
<feature type="binding site" evidence="7">
    <location>
        <position position="170"/>
    </location>
    <ligand>
        <name>substrate</name>
    </ligand>
</feature>
<comment type="catalytic activity">
    <reaction evidence="1 5">
        <text>Hydrolysis of terminal, non-reducing alpha-D-galactose residues in alpha-D-galactosides, including galactose oligosaccharides, galactomannans and galactolipids.</text>
        <dbReference type="EC" id="3.2.1.22"/>
    </reaction>
</comment>
<evidence type="ECO:0000256" key="6">
    <source>
        <dbReference type="PIRSR" id="PIRSR005536-1"/>
    </source>
</evidence>
<reference evidence="10" key="1">
    <citation type="submission" date="2007-11" db="EMBL/GenBank/DDBJ databases">
        <title>Complete sequence of Petroga mobilis SJ95.</title>
        <authorList>
            <consortium name="US DOE Joint Genome Institute"/>
            <person name="Copeland A."/>
            <person name="Lucas S."/>
            <person name="Lapidus A."/>
            <person name="Barry K."/>
            <person name="Glavina del Rio T."/>
            <person name="Dalin E."/>
            <person name="Tice H."/>
            <person name="Pitluck S."/>
            <person name="Meincke L."/>
            <person name="Brettin T."/>
            <person name="Bruce D."/>
            <person name="Detter J.C."/>
            <person name="Han C."/>
            <person name="Kuske C.R."/>
            <person name="Schmutz J."/>
            <person name="Larimer F."/>
            <person name="Land M."/>
            <person name="Hauser L."/>
            <person name="Kyrpides N."/>
            <person name="Mikhailova N."/>
            <person name="Noll K."/>
            <person name="Richardson P."/>
        </authorList>
    </citation>
    <scope>NUCLEOTIDE SEQUENCE [LARGE SCALE GENOMIC DNA]</scope>
    <source>
        <strain evidence="10">SJ95</strain>
    </source>
</reference>
<dbReference type="FunFam" id="3.20.20.70:FF:000118">
    <property type="entry name" value="Alpha-galactosidase"/>
    <property type="match status" value="1"/>
</dbReference>
<dbReference type="eggNOG" id="COG3345">
    <property type="taxonomic scope" value="Bacteria"/>
</dbReference>
<protein>
    <recommendedName>
        <fullName evidence="2 5">Alpha-galactosidase</fullName>
        <ecNumber evidence="2 5">3.2.1.22</ecNumber>
    </recommendedName>
</protein>
<dbReference type="CAZy" id="GH36">
    <property type="family name" value="Glycoside Hydrolase Family 36"/>
</dbReference>
<dbReference type="PANTHER" id="PTHR43053">
    <property type="entry name" value="GLYCOSIDASE FAMILY 31"/>
    <property type="match status" value="1"/>
</dbReference>
<dbReference type="EMBL" id="CP000879">
    <property type="protein sequence ID" value="ABX31549.1"/>
    <property type="molecule type" value="Genomic_DNA"/>
</dbReference>
<dbReference type="InterPro" id="IPR000111">
    <property type="entry name" value="Glyco_hydro_27/36_CS"/>
</dbReference>
<evidence type="ECO:0000259" key="9">
    <source>
        <dbReference type="Pfam" id="PF16875"/>
    </source>
</evidence>
<dbReference type="InterPro" id="IPR002252">
    <property type="entry name" value="Glyco_hydro_36"/>
</dbReference>